<dbReference type="EMBL" id="CAJGYM010000014">
    <property type="protein sequence ID" value="CAD6190195.1"/>
    <property type="molecule type" value="Genomic_DNA"/>
</dbReference>
<keyword evidence="4" id="KW-1185">Reference proteome</keyword>
<dbReference type="OrthoDB" id="7754674at2759"/>
<evidence type="ECO:0000259" key="2">
    <source>
        <dbReference type="PROSITE" id="PS50240"/>
    </source>
</evidence>
<feature type="chain" id="PRO_5035750078" description="Peptidase S1 domain-containing protein" evidence="1">
    <location>
        <begin position="18"/>
        <end position="292"/>
    </location>
</feature>
<sequence>MGSSNFWLLLLVGSVVCRNISESKGGRLRRQENRELLESCGRFERGHDENRTVTKSLYGRPVSRGEAPWAAAITLFYNGKLNALASGTLISPRHILTSAHVLFNTPKDCEEIRNKTFQSNLADFNIFLNTSCSTSSICNRLNRYDQFSPLLVKKVYVHKDYIKSQCRGDRHAKDVAVFELSKDVNFSSEIYPACISTRSPEPGDRGYVYGFGRDPSEKKRPDLGVLKTYKTVVNKTCDGDRYYYDYFYFCSKNRNGLIACEGDSGSGIIDYARTNDVGFLKIMKQIIELEHV</sequence>
<dbReference type="InterPro" id="IPR001254">
    <property type="entry name" value="Trypsin_dom"/>
</dbReference>
<reference evidence="3" key="1">
    <citation type="submission" date="2020-10" db="EMBL/GenBank/DDBJ databases">
        <authorList>
            <person name="Kikuchi T."/>
        </authorList>
    </citation>
    <scope>NUCLEOTIDE SEQUENCE</scope>
    <source>
        <strain evidence="3">NKZ352</strain>
    </source>
</reference>
<dbReference type="PRINTS" id="PR00722">
    <property type="entry name" value="CHYMOTRYPSIN"/>
</dbReference>
<evidence type="ECO:0000313" key="3">
    <source>
        <dbReference type="EMBL" id="CAD6190195.1"/>
    </source>
</evidence>
<dbReference type="InterPro" id="IPR009003">
    <property type="entry name" value="Peptidase_S1_PA"/>
</dbReference>
<proteinExistence type="predicted"/>
<dbReference type="AlphaFoldDB" id="A0A8S1H3U9"/>
<feature type="signal peptide" evidence="1">
    <location>
        <begin position="1"/>
        <end position="17"/>
    </location>
</feature>
<dbReference type="InterPro" id="IPR051333">
    <property type="entry name" value="CLIP_Serine_Protease"/>
</dbReference>
<dbReference type="InterPro" id="IPR043504">
    <property type="entry name" value="Peptidase_S1_PA_chymotrypsin"/>
</dbReference>
<dbReference type="SMART" id="SM00020">
    <property type="entry name" value="Tryp_SPc"/>
    <property type="match status" value="1"/>
</dbReference>
<organism evidence="3 4">
    <name type="scientific">Caenorhabditis auriculariae</name>
    <dbReference type="NCBI Taxonomy" id="2777116"/>
    <lineage>
        <taxon>Eukaryota</taxon>
        <taxon>Metazoa</taxon>
        <taxon>Ecdysozoa</taxon>
        <taxon>Nematoda</taxon>
        <taxon>Chromadorea</taxon>
        <taxon>Rhabditida</taxon>
        <taxon>Rhabditina</taxon>
        <taxon>Rhabditomorpha</taxon>
        <taxon>Rhabditoidea</taxon>
        <taxon>Rhabditidae</taxon>
        <taxon>Peloderinae</taxon>
        <taxon>Caenorhabditis</taxon>
    </lineage>
</organism>
<accession>A0A8S1H3U9</accession>
<name>A0A8S1H3U9_9PELO</name>
<dbReference type="PANTHER" id="PTHR24260">
    <property type="match status" value="1"/>
</dbReference>
<dbReference type="GO" id="GO:0006508">
    <property type="term" value="P:proteolysis"/>
    <property type="evidence" value="ECO:0007669"/>
    <property type="project" value="InterPro"/>
</dbReference>
<dbReference type="Gene3D" id="2.40.10.10">
    <property type="entry name" value="Trypsin-like serine proteases"/>
    <property type="match status" value="1"/>
</dbReference>
<protein>
    <recommendedName>
        <fullName evidence="2">Peptidase S1 domain-containing protein</fullName>
    </recommendedName>
</protein>
<keyword evidence="1" id="KW-0732">Signal</keyword>
<evidence type="ECO:0000313" key="4">
    <source>
        <dbReference type="Proteomes" id="UP000835052"/>
    </source>
</evidence>
<dbReference type="Pfam" id="PF00089">
    <property type="entry name" value="Trypsin"/>
    <property type="match status" value="1"/>
</dbReference>
<gene>
    <name evidence="3" type="ORF">CAUJ_LOCUS6114</name>
</gene>
<feature type="domain" description="Peptidase S1" evidence="2">
    <location>
        <begin position="56"/>
        <end position="269"/>
    </location>
</feature>
<dbReference type="Proteomes" id="UP000835052">
    <property type="component" value="Unassembled WGS sequence"/>
</dbReference>
<dbReference type="GO" id="GO:0004252">
    <property type="term" value="F:serine-type endopeptidase activity"/>
    <property type="evidence" value="ECO:0007669"/>
    <property type="project" value="InterPro"/>
</dbReference>
<dbReference type="InterPro" id="IPR001314">
    <property type="entry name" value="Peptidase_S1A"/>
</dbReference>
<dbReference type="PROSITE" id="PS50240">
    <property type="entry name" value="TRYPSIN_DOM"/>
    <property type="match status" value="1"/>
</dbReference>
<comment type="caution">
    <text evidence="3">The sequence shown here is derived from an EMBL/GenBank/DDBJ whole genome shotgun (WGS) entry which is preliminary data.</text>
</comment>
<dbReference type="SUPFAM" id="SSF50494">
    <property type="entry name" value="Trypsin-like serine proteases"/>
    <property type="match status" value="1"/>
</dbReference>
<dbReference type="PANTHER" id="PTHR24260:SF136">
    <property type="entry name" value="GH08193P-RELATED"/>
    <property type="match status" value="1"/>
</dbReference>
<evidence type="ECO:0000256" key="1">
    <source>
        <dbReference type="SAM" id="SignalP"/>
    </source>
</evidence>